<dbReference type="Proteomes" id="UP001153636">
    <property type="component" value="Chromosome 7"/>
</dbReference>
<protein>
    <submittedName>
        <fullName evidence="1">Uncharacterized protein</fullName>
    </submittedName>
</protein>
<sequence>MFTNTLSIGYKTVQYWVNNSSHGMTFKNTSVSMSQAVSSRYSAFYEFINKFFDELPKLSAHYCRWNSAKVYLENTFNSMMDFYKVYKETCRSQNQERKQNKDQYTCFSYKYENVSEQSI</sequence>
<dbReference type="OrthoDB" id="6770070at2759"/>
<evidence type="ECO:0000313" key="1">
    <source>
        <dbReference type="EMBL" id="CAH1113624.1"/>
    </source>
</evidence>
<organism evidence="1 2">
    <name type="scientific">Psylliodes chrysocephalus</name>
    <dbReference type="NCBI Taxonomy" id="3402493"/>
    <lineage>
        <taxon>Eukaryota</taxon>
        <taxon>Metazoa</taxon>
        <taxon>Ecdysozoa</taxon>
        <taxon>Arthropoda</taxon>
        <taxon>Hexapoda</taxon>
        <taxon>Insecta</taxon>
        <taxon>Pterygota</taxon>
        <taxon>Neoptera</taxon>
        <taxon>Endopterygota</taxon>
        <taxon>Coleoptera</taxon>
        <taxon>Polyphaga</taxon>
        <taxon>Cucujiformia</taxon>
        <taxon>Chrysomeloidea</taxon>
        <taxon>Chrysomelidae</taxon>
        <taxon>Galerucinae</taxon>
        <taxon>Alticini</taxon>
        <taxon>Psylliodes</taxon>
    </lineage>
</organism>
<proteinExistence type="predicted"/>
<dbReference type="AlphaFoldDB" id="A0A9P0D859"/>
<name>A0A9P0D859_9CUCU</name>
<reference evidence="1" key="1">
    <citation type="submission" date="2022-01" db="EMBL/GenBank/DDBJ databases">
        <authorList>
            <person name="King R."/>
        </authorList>
    </citation>
    <scope>NUCLEOTIDE SEQUENCE</scope>
</reference>
<dbReference type="EMBL" id="OV651819">
    <property type="protein sequence ID" value="CAH1113624.1"/>
    <property type="molecule type" value="Genomic_DNA"/>
</dbReference>
<accession>A0A9P0D859</accession>
<evidence type="ECO:0000313" key="2">
    <source>
        <dbReference type="Proteomes" id="UP001153636"/>
    </source>
</evidence>
<keyword evidence="2" id="KW-1185">Reference proteome</keyword>
<gene>
    <name evidence="1" type="ORF">PSYICH_LOCUS13279</name>
</gene>